<evidence type="ECO:0000313" key="1">
    <source>
        <dbReference type="EMBL" id="KAK4799488.1"/>
    </source>
</evidence>
<dbReference type="AlphaFoldDB" id="A0AAN7RK53"/>
<name>A0AAN7RK53_TRANT</name>
<evidence type="ECO:0000313" key="2">
    <source>
        <dbReference type="Proteomes" id="UP001346149"/>
    </source>
</evidence>
<reference evidence="1 2" key="1">
    <citation type="journal article" date="2023" name="Hortic Res">
        <title>Pangenome of water caltrop reveals structural variations and asymmetric subgenome divergence after allopolyploidization.</title>
        <authorList>
            <person name="Zhang X."/>
            <person name="Chen Y."/>
            <person name="Wang L."/>
            <person name="Yuan Y."/>
            <person name="Fang M."/>
            <person name="Shi L."/>
            <person name="Lu R."/>
            <person name="Comes H.P."/>
            <person name="Ma Y."/>
            <person name="Chen Y."/>
            <person name="Huang G."/>
            <person name="Zhou Y."/>
            <person name="Zheng Z."/>
            <person name="Qiu Y."/>
        </authorList>
    </citation>
    <scope>NUCLEOTIDE SEQUENCE [LARGE SCALE GENOMIC DNA]</scope>
    <source>
        <strain evidence="1">F231</strain>
    </source>
</reference>
<protein>
    <submittedName>
        <fullName evidence="1">Uncharacterized protein</fullName>
    </submittedName>
</protein>
<dbReference type="Proteomes" id="UP001346149">
    <property type="component" value="Unassembled WGS sequence"/>
</dbReference>
<organism evidence="1 2">
    <name type="scientific">Trapa natans</name>
    <name type="common">Water chestnut</name>
    <dbReference type="NCBI Taxonomy" id="22666"/>
    <lineage>
        <taxon>Eukaryota</taxon>
        <taxon>Viridiplantae</taxon>
        <taxon>Streptophyta</taxon>
        <taxon>Embryophyta</taxon>
        <taxon>Tracheophyta</taxon>
        <taxon>Spermatophyta</taxon>
        <taxon>Magnoliopsida</taxon>
        <taxon>eudicotyledons</taxon>
        <taxon>Gunneridae</taxon>
        <taxon>Pentapetalae</taxon>
        <taxon>rosids</taxon>
        <taxon>malvids</taxon>
        <taxon>Myrtales</taxon>
        <taxon>Lythraceae</taxon>
        <taxon>Trapa</taxon>
    </lineage>
</organism>
<gene>
    <name evidence="1" type="ORF">SAY86_024853</name>
</gene>
<proteinExistence type="predicted"/>
<keyword evidence="2" id="KW-1185">Reference proteome</keyword>
<comment type="caution">
    <text evidence="1">The sequence shown here is derived from an EMBL/GenBank/DDBJ whole genome shotgun (WGS) entry which is preliminary data.</text>
</comment>
<sequence>MDGSLQRFSVMLSSLYFAPPHRVTRAKGFPFELSRRPRRRAPIKLGNTIQLSYQVLAVTVLRFYFYQILRERAAEDD</sequence>
<accession>A0AAN7RK53</accession>
<dbReference type="EMBL" id="JAXQNO010000004">
    <property type="protein sequence ID" value="KAK4799488.1"/>
    <property type="molecule type" value="Genomic_DNA"/>
</dbReference>